<sequence>MFIEQKQVDMLLGIDLVCLPNQVCKNDDRILLFSQDSDFAPALEREERNVRLQNNVQIFIGRMEGFSPLPVDLKRVCDGIRTRSVEDILKIIPKEAVFSAKLKKRAEPFNESLKNQLKKPKRP</sequence>
<name>A0A6J4CVP7_9HELI</name>
<organism evidence="2 3">
    <name type="scientific">Helicobacter suis</name>
    <dbReference type="NCBI Taxonomy" id="104628"/>
    <lineage>
        <taxon>Bacteria</taxon>
        <taxon>Pseudomonadati</taxon>
        <taxon>Campylobacterota</taxon>
        <taxon>Epsilonproteobacteria</taxon>
        <taxon>Campylobacterales</taxon>
        <taxon>Helicobacteraceae</taxon>
        <taxon>Helicobacter</taxon>
    </lineage>
</organism>
<proteinExistence type="predicted"/>
<dbReference type="Proteomes" id="UP000509742">
    <property type="component" value="Chromosome"/>
</dbReference>
<reference evidence="2 3" key="1">
    <citation type="submission" date="2019-06" db="EMBL/GenBank/DDBJ databases">
        <title>Complete genome sequence of Helicobacter suis SNTW101c.</title>
        <authorList>
            <person name="Rimbara E."/>
            <person name="Suzuki M."/>
            <person name="Matsui H."/>
            <person name="Nakamura M."/>
            <person name="Mori S."/>
            <person name="Shibayama K."/>
        </authorList>
    </citation>
    <scope>NUCLEOTIDE SEQUENCE [LARGE SCALE GENOMIC DNA]</scope>
    <source>
        <strain evidence="2 3">SNTW101c</strain>
    </source>
</reference>
<dbReference type="Gene3D" id="3.40.50.1010">
    <property type="entry name" value="5'-nuclease"/>
    <property type="match status" value="1"/>
</dbReference>
<dbReference type="Proteomes" id="UP000317935">
    <property type="component" value="Chromosome"/>
</dbReference>
<dbReference type="AlphaFoldDB" id="A0A6J4CVP7"/>
<evidence type="ECO:0008006" key="5">
    <source>
        <dbReference type="Google" id="ProtNLM"/>
    </source>
</evidence>
<keyword evidence="4" id="KW-1185">Reference proteome</keyword>
<dbReference type="EMBL" id="AP023036">
    <property type="protein sequence ID" value="BCD45274.1"/>
    <property type="molecule type" value="Genomic_DNA"/>
</dbReference>
<dbReference type="EMBL" id="AP019774">
    <property type="protein sequence ID" value="BCD69557.1"/>
    <property type="molecule type" value="Genomic_DNA"/>
</dbReference>
<evidence type="ECO:0000313" key="3">
    <source>
        <dbReference type="Proteomes" id="UP000317935"/>
    </source>
</evidence>
<evidence type="ECO:0000313" key="4">
    <source>
        <dbReference type="Proteomes" id="UP000509742"/>
    </source>
</evidence>
<accession>A0A6J4CVP7</accession>
<evidence type="ECO:0000313" key="2">
    <source>
        <dbReference type="EMBL" id="BCD69557.1"/>
    </source>
</evidence>
<protein>
    <recommendedName>
        <fullName evidence="5">NYN domain-containing protein</fullName>
    </recommendedName>
</protein>
<gene>
    <name evidence="1" type="ORF">NHP190020_03130</name>
    <name evidence="2" type="ORF">SNTW_02020</name>
</gene>
<dbReference type="OrthoDB" id="9794137at2"/>
<evidence type="ECO:0000313" key="1">
    <source>
        <dbReference type="EMBL" id="BCD45274.1"/>
    </source>
</evidence>
<dbReference type="RefSeq" id="WP_141557754.1">
    <property type="nucleotide sequence ID" value="NZ_AP023042.1"/>
</dbReference>
<reference evidence="1 4" key="2">
    <citation type="submission" date="2020-04" db="EMBL/GenBank/DDBJ databases">
        <title>Genomic analysis of gastric non-Helicobacter pylori Helicobacters isolated in Japan.</title>
        <authorList>
            <person name="Suzuki M."/>
            <person name="Rimbara E."/>
        </authorList>
    </citation>
    <scope>NUCLEOTIDE SEQUENCE [LARGE SCALE GENOMIC DNA]</scope>
    <source>
        <strain evidence="1 4">NHP19-0020</strain>
    </source>
</reference>